<reference evidence="13" key="4">
    <citation type="journal article" date="2018" name="Nat. Plants">
        <title>Whole-genome landscape of Medicago truncatula symbiotic genes.</title>
        <authorList>
            <person name="Pecrix Y."/>
            <person name="Gamas P."/>
            <person name="Carrere S."/>
        </authorList>
    </citation>
    <scope>NUCLEOTIDE SEQUENCE</scope>
    <source>
        <tissue evidence="13">Leaves</tissue>
    </source>
</reference>
<evidence type="ECO:0000256" key="7">
    <source>
        <dbReference type="RuleBase" id="RU003616"/>
    </source>
</evidence>
<feature type="signal peptide" evidence="9">
    <location>
        <begin position="1"/>
        <end position="25"/>
    </location>
</feature>
<reference evidence="14" key="3">
    <citation type="submission" date="2015-04" db="UniProtKB">
        <authorList>
            <consortium name="EnsemblPlants"/>
        </authorList>
    </citation>
    <scope>IDENTIFICATION</scope>
    <source>
        <strain evidence="14">cv. Jemalong A17</strain>
    </source>
</reference>
<dbReference type="Gene3D" id="2.60.40.790">
    <property type="match status" value="1"/>
</dbReference>
<gene>
    <name evidence="14" type="primary">25484498</name>
    <name evidence="12" type="ordered locus">MTR_1g076860</name>
    <name evidence="13" type="ORF">MtrunA17_Chr1g0188301</name>
</gene>
<dbReference type="Proteomes" id="UP000002051">
    <property type="component" value="Unassembled WGS sequence"/>
</dbReference>
<evidence type="ECO:0000256" key="5">
    <source>
        <dbReference type="ARBA" id="ARBA00038789"/>
    </source>
</evidence>
<evidence type="ECO:0000256" key="3">
    <source>
        <dbReference type="ARBA" id="ARBA00022824"/>
    </source>
</evidence>
<dbReference type="GO" id="GO:0006457">
    <property type="term" value="P:protein folding"/>
    <property type="evidence" value="ECO:0000318"/>
    <property type="project" value="GO_Central"/>
</dbReference>
<dbReference type="PANTHER" id="PTHR11527">
    <property type="entry name" value="HEAT-SHOCK PROTEIN 20 FAMILY MEMBER"/>
    <property type="match status" value="1"/>
</dbReference>
<dbReference type="EMBL" id="CM001217">
    <property type="protein sequence ID" value="KEH42832.1"/>
    <property type="molecule type" value="Genomic_DNA"/>
</dbReference>
<name>A0A072VLY6_MEDTR</name>
<comment type="subcellular location">
    <subcellularLocation>
        <location evidence="1">Endoplasmic reticulum lumen</location>
    </subcellularLocation>
</comment>
<reference evidence="12 15" key="2">
    <citation type="journal article" date="2014" name="BMC Genomics">
        <title>An improved genome release (version Mt4.0) for the model legume Medicago truncatula.</title>
        <authorList>
            <person name="Tang H."/>
            <person name="Krishnakumar V."/>
            <person name="Bidwell S."/>
            <person name="Rosen B."/>
            <person name="Chan A."/>
            <person name="Zhou S."/>
            <person name="Gentzbittel L."/>
            <person name="Childs K.L."/>
            <person name="Yandell M."/>
            <person name="Gundlach H."/>
            <person name="Mayer K.F."/>
            <person name="Schwartz D.C."/>
            <person name="Town C.D."/>
        </authorList>
    </citation>
    <scope>GENOME REANNOTATION</scope>
    <source>
        <strain evidence="12">A17</strain>
        <strain evidence="14 15">cv. Jemalong A17</strain>
    </source>
</reference>
<sequence>MRLQQLNMLLVPFFLLVLTGTKTKGSPIPSMDSPIPLLSDHFPDPFCVMKQTSFGVEKDQPAMTLSPVKVDWKETPEGHVITMDVPGLRKDEIKIEVEENSVLRVIGERKKEVEKKGDRWHRAERSYGKFWRQFRLPENADLDSVKAKIENGVLTLTLNKLSHDQIKSTRVVSIDEENEKSPKVNNDGANNNEL</sequence>
<dbReference type="PaxDb" id="3880-AES78567"/>
<dbReference type="eggNOG" id="KOG0710">
    <property type="taxonomic scope" value="Eukaryota"/>
</dbReference>
<comment type="similarity">
    <text evidence="6 7">Belongs to the small heat shock protein (HSP20) family.</text>
</comment>
<feature type="compositionally biased region" description="Polar residues" evidence="8">
    <location>
        <begin position="183"/>
        <end position="194"/>
    </location>
</feature>
<dbReference type="GO" id="GO:0009651">
    <property type="term" value="P:response to salt stress"/>
    <property type="evidence" value="ECO:0000318"/>
    <property type="project" value="GO_Central"/>
</dbReference>
<evidence type="ECO:0000256" key="8">
    <source>
        <dbReference type="SAM" id="MobiDB-lite"/>
    </source>
</evidence>
<organism evidence="12 15">
    <name type="scientific">Medicago truncatula</name>
    <name type="common">Barrel medic</name>
    <name type="synonym">Medicago tribuloides</name>
    <dbReference type="NCBI Taxonomy" id="3880"/>
    <lineage>
        <taxon>Eukaryota</taxon>
        <taxon>Viridiplantae</taxon>
        <taxon>Streptophyta</taxon>
        <taxon>Embryophyta</taxon>
        <taxon>Tracheophyta</taxon>
        <taxon>Spermatophyta</taxon>
        <taxon>Magnoliopsida</taxon>
        <taxon>eudicotyledons</taxon>
        <taxon>Gunneridae</taxon>
        <taxon>Pentapetalae</taxon>
        <taxon>rosids</taxon>
        <taxon>fabids</taxon>
        <taxon>Fabales</taxon>
        <taxon>Fabaceae</taxon>
        <taxon>Papilionoideae</taxon>
        <taxon>50 kb inversion clade</taxon>
        <taxon>NPAAA clade</taxon>
        <taxon>Hologalegina</taxon>
        <taxon>IRL clade</taxon>
        <taxon>Trifolieae</taxon>
        <taxon>Medicago</taxon>
    </lineage>
</organism>
<dbReference type="Pfam" id="PF00011">
    <property type="entry name" value="HSP20"/>
    <property type="match status" value="1"/>
</dbReference>
<keyword evidence="2 9" id="KW-0732">Signal</keyword>
<feature type="chain" id="PRO_5014500818" evidence="9">
    <location>
        <begin position="26"/>
        <end position="194"/>
    </location>
</feature>
<evidence type="ECO:0000256" key="1">
    <source>
        <dbReference type="ARBA" id="ARBA00004319"/>
    </source>
</evidence>
<evidence type="ECO:0000256" key="4">
    <source>
        <dbReference type="ARBA" id="ARBA00023016"/>
    </source>
</evidence>
<dbReference type="KEGG" id="mtr:25484498"/>
<dbReference type="EnsemblPlants" id="KEH42832">
    <property type="protein sequence ID" value="KEH42832"/>
    <property type="gene ID" value="MTR_1g076860"/>
</dbReference>
<keyword evidence="4 12" id="KW-0346">Stress response</keyword>
<dbReference type="GO" id="GO:0042542">
    <property type="term" value="P:response to hydrogen peroxide"/>
    <property type="evidence" value="ECO:0000318"/>
    <property type="project" value="GO_Central"/>
</dbReference>
<keyword evidence="3" id="KW-0256">Endoplasmic reticulum</keyword>
<feature type="region of interest" description="Disordered" evidence="8">
    <location>
        <begin position="172"/>
        <end position="194"/>
    </location>
</feature>
<feature type="domain" description="CS" evidence="11">
    <location>
        <begin position="65"/>
        <end position="172"/>
    </location>
</feature>
<dbReference type="InterPro" id="IPR002068">
    <property type="entry name" value="A-crystallin/Hsp20_dom"/>
</dbReference>
<dbReference type="InterPro" id="IPR031107">
    <property type="entry name" value="Small_HSP"/>
</dbReference>
<evidence type="ECO:0000259" key="11">
    <source>
        <dbReference type="PROSITE" id="PS51203"/>
    </source>
</evidence>
<dbReference type="GO" id="GO:0005788">
    <property type="term" value="C:endoplasmic reticulum lumen"/>
    <property type="evidence" value="ECO:0007669"/>
    <property type="project" value="UniProtKB-SubCell"/>
</dbReference>
<dbReference type="GO" id="GO:0051259">
    <property type="term" value="P:protein complex oligomerization"/>
    <property type="evidence" value="ECO:0000318"/>
    <property type="project" value="GO_Central"/>
</dbReference>
<protein>
    <submittedName>
        <fullName evidence="12">22.0 kDa class IV heat shock protein</fullName>
    </submittedName>
    <submittedName>
        <fullName evidence="13">Putative small heat shock protein HSP20</fullName>
    </submittedName>
</protein>
<dbReference type="HOGENOM" id="CLU_046737_5_3_1"/>
<evidence type="ECO:0000256" key="2">
    <source>
        <dbReference type="ARBA" id="ARBA00022729"/>
    </source>
</evidence>
<feature type="domain" description="SHSP" evidence="10">
    <location>
        <begin position="59"/>
        <end position="177"/>
    </location>
</feature>
<evidence type="ECO:0000313" key="12">
    <source>
        <dbReference type="EMBL" id="KEH42832.1"/>
    </source>
</evidence>
<evidence type="ECO:0000313" key="15">
    <source>
        <dbReference type="Proteomes" id="UP000002051"/>
    </source>
</evidence>
<dbReference type="OrthoDB" id="1431247at2759"/>
<dbReference type="SUPFAM" id="SSF49764">
    <property type="entry name" value="HSP20-like chaperones"/>
    <property type="match status" value="1"/>
</dbReference>
<dbReference type="PROSITE" id="PS51203">
    <property type="entry name" value="CS"/>
    <property type="match status" value="1"/>
</dbReference>
<evidence type="ECO:0000256" key="6">
    <source>
        <dbReference type="PROSITE-ProRule" id="PRU00285"/>
    </source>
</evidence>
<dbReference type="PROSITE" id="PS01031">
    <property type="entry name" value="SHSP"/>
    <property type="match status" value="1"/>
</dbReference>
<evidence type="ECO:0000256" key="9">
    <source>
        <dbReference type="SAM" id="SignalP"/>
    </source>
</evidence>
<evidence type="ECO:0000313" key="13">
    <source>
        <dbReference type="EMBL" id="RHN80440.1"/>
    </source>
</evidence>
<dbReference type="EMBL" id="PSQE01000001">
    <property type="protein sequence ID" value="RHN80440.1"/>
    <property type="molecule type" value="Genomic_DNA"/>
</dbReference>
<dbReference type="FunFam" id="2.60.40.790:FF:000035">
    <property type="entry name" value="22.0 kDa heat shock protein"/>
    <property type="match status" value="1"/>
</dbReference>
<keyword evidence="15" id="KW-1185">Reference proteome</keyword>
<dbReference type="CDD" id="cd06472">
    <property type="entry name" value="ACD_ScHsp26_like"/>
    <property type="match status" value="1"/>
</dbReference>
<comment type="subunit">
    <text evidence="5">Forms oligomeric structures.</text>
</comment>
<dbReference type="STRING" id="3880.A0A072VLY6"/>
<accession>A0A072VLY6</accession>
<dbReference type="Gramene" id="rna4368">
    <property type="protein sequence ID" value="RHN80440.1"/>
    <property type="gene ID" value="gene4368"/>
</dbReference>
<dbReference type="GO" id="GO:0051082">
    <property type="term" value="F:unfolded protein binding"/>
    <property type="evidence" value="ECO:0000318"/>
    <property type="project" value="GO_Central"/>
</dbReference>
<evidence type="ECO:0000313" key="14">
    <source>
        <dbReference type="EnsemblPlants" id="KEH42832"/>
    </source>
</evidence>
<dbReference type="Proteomes" id="UP000265566">
    <property type="component" value="Chromosome 1"/>
</dbReference>
<reference evidence="12 15" key="1">
    <citation type="journal article" date="2011" name="Nature">
        <title>The Medicago genome provides insight into the evolution of rhizobial symbioses.</title>
        <authorList>
            <person name="Young N.D."/>
            <person name="Debelle F."/>
            <person name="Oldroyd G.E."/>
            <person name="Geurts R."/>
            <person name="Cannon S.B."/>
            <person name="Udvardi M.K."/>
            <person name="Benedito V.A."/>
            <person name="Mayer K.F."/>
            <person name="Gouzy J."/>
            <person name="Schoof H."/>
            <person name="Van de Peer Y."/>
            <person name="Proost S."/>
            <person name="Cook D.R."/>
            <person name="Meyers B.C."/>
            <person name="Spannagl M."/>
            <person name="Cheung F."/>
            <person name="De Mita S."/>
            <person name="Krishnakumar V."/>
            <person name="Gundlach H."/>
            <person name="Zhou S."/>
            <person name="Mudge J."/>
            <person name="Bharti A.K."/>
            <person name="Murray J.D."/>
            <person name="Naoumkina M.A."/>
            <person name="Rosen B."/>
            <person name="Silverstein K.A."/>
            <person name="Tang H."/>
            <person name="Rombauts S."/>
            <person name="Zhao P.X."/>
            <person name="Zhou P."/>
            <person name="Barbe V."/>
            <person name="Bardou P."/>
            <person name="Bechner M."/>
            <person name="Bellec A."/>
            <person name="Berger A."/>
            <person name="Berges H."/>
            <person name="Bidwell S."/>
            <person name="Bisseling T."/>
            <person name="Choisne N."/>
            <person name="Couloux A."/>
            <person name="Denny R."/>
            <person name="Deshpande S."/>
            <person name="Dai X."/>
            <person name="Doyle J.J."/>
            <person name="Dudez A.M."/>
            <person name="Farmer A.D."/>
            <person name="Fouteau S."/>
            <person name="Franken C."/>
            <person name="Gibelin C."/>
            <person name="Gish J."/>
            <person name="Goldstein S."/>
            <person name="Gonzalez A.J."/>
            <person name="Green P.J."/>
            <person name="Hallab A."/>
            <person name="Hartog M."/>
            <person name="Hua A."/>
            <person name="Humphray S.J."/>
            <person name="Jeong D.H."/>
            <person name="Jing Y."/>
            <person name="Jocker A."/>
            <person name="Kenton S.M."/>
            <person name="Kim D.J."/>
            <person name="Klee K."/>
            <person name="Lai H."/>
            <person name="Lang C."/>
            <person name="Lin S."/>
            <person name="Macmil S.L."/>
            <person name="Magdelenat G."/>
            <person name="Matthews L."/>
            <person name="McCorrison J."/>
            <person name="Monaghan E.L."/>
            <person name="Mun J.H."/>
            <person name="Najar F.Z."/>
            <person name="Nicholson C."/>
            <person name="Noirot C."/>
            <person name="O'Bleness M."/>
            <person name="Paule C.R."/>
            <person name="Poulain J."/>
            <person name="Prion F."/>
            <person name="Qin B."/>
            <person name="Qu C."/>
            <person name="Retzel E.F."/>
            <person name="Riddle C."/>
            <person name="Sallet E."/>
            <person name="Samain S."/>
            <person name="Samson N."/>
            <person name="Sanders I."/>
            <person name="Saurat O."/>
            <person name="Scarpelli C."/>
            <person name="Schiex T."/>
            <person name="Segurens B."/>
            <person name="Severin A.J."/>
            <person name="Sherrier D.J."/>
            <person name="Shi R."/>
            <person name="Sims S."/>
            <person name="Singer S.R."/>
            <person name="Sinharoy S."/>
            <person name="Sterck L."/>
            <person name="Viollet A."/>
            <person name="Wang B.B."/>
            <person name="Wang K."/>
            <person name="Wang M."/>
            <person name="Wang X."/>
            <person name="Warfsmann J."/>
            <person name="Weissenbach J."/>
            <person name="White D.D."/>
            <person name="White J.D."/>
            <person name="Wiley G.B."/>
            <person name="Wincker P."/>
            <person name="Xing Y."/>
            <person name="Yang L."/>
            <person name="Yao Z."/>
            <person name="Ying F."/>
            <person name="Zhai J."/>
            <person name="Zhou L."/>
            <person name="Zuber A."/>
            <person name="Denarie J."/>
            <person name="Dixon R.A."/>
            <person name="May G.D."/>
            <person name="Schwartz D.C."/>
            <person name="Rogers J."/>
            <person name="Quetier F."/>
            <person name="Town C.D."/>
            <person name="Roe B.A."/>
        </authorList>
    </citation>
    <scope>NUCLEOTIDE SEQUENCE [LARGE SCALE GENOMIC DNA]</scope>
    <source>
        <strain evidence="12">A17</strain>
        <strain evidence="14 15">cv. Jemalong A17</strain>
    </source>
</reference>
<dbReference type="AlphaFoldDB" id="A0A072VLY6"/>
<proteinExistence type="inferred from homology"/>
<dbReference type="InterPro" id="IPR007052">
    <property type="entry name" value="CS_dom"/>
</dbReference>
<dbReference type="InterPro" id="IPR008978">
    <property type="entry name" value="HSP20-like_chaperone"/>
</dbReference>
<dbReference type="GO" id="GO:0009408">
    <property type="term" value="P:response to heat"/>
    <property type="evidence" value="ECO:0000318"/>
    <property type="project" value="GO_Central"/>
</dbReference>
<evidence type="ECO:0000259" key="10">
    <source>
        <dbReference type="PROSITE" id="PS01031"/>
    </source>
</evidence>